<organism evidence="3 4">
    <name type="scientific">Stutzerimonas stutzeri (strain A1501)</name>
    <name type="common">Pseudomonas stutzeri</name>
    <dbReference type="NCBI Taxonomy" id="379731"/>
    <lineage>
        <taxon>Bacteria</taxon>
        <taxon>Pseudomonadati</taxon>
        <taxon>Pseudomonadota</taxon>
        <taxon>Gammaproteobacteria</taxon>
        <taxon>Pseudomonadales</taxon>
        <taxon>Pseudomonadaceae</taxon>
        <taxon>Stutzerimonas</taxon>
    </lineage>
</organism>
<dbReference type="GO" id="GO:0005524">
    <property type="term" value="F:ATP binding"/>
    <property type="evidence" value="ECO:0007669"/>
    <property type="project" value="UniProtKB-UniRule"/>
</dbReference>
<dbReference type="Proteomes" id="UP000000233">
    <property type="component" value="Chromosome"/>
</dbReference>
<protein>
    <submittedName>
        <fullName evidence="3">Biotin carboxylase</fullName>
    </submittedName>
</protein>
<dbReference type="Pfam" id="PF11379">
    <property type="entry name" value="DUF3182"/>
    <property type="match status" value="1"/>
</dbReference>
<keyword evidence="1" id="KW-0547">Nucleotide-binding</keyword>
<dbReference type="InterPro" id="IPR011761">
    <property type="entry name" value="ATP-grasp"/>
</dbReference>
<reference evidence="3 4" key="1">
    <citation type="journal article" date="2008" name="Proc. Natl. Acad. Sci. U.S.A.">
        <title>Nitrogen fixation island and rhizosphere competence traits in the genome of root-associated Pseudomonas stutzeri A1501.</title>
        <authorList>
            <person name="Yan Y."/>
            <person name="Yang J."/>
            <person name="Dou Y."/>
            <person name="Chen M."/>
            <person name="Ping S."/>
            <person name="Peng J."/>
            <person name="Lu W."/>
            <person name="Zhang W."/>
            <person name="Yao Z."/>
            <person name="Li H."/>
            <person name="Liu W."/>
            <person name="He S."/>
            <person name="Geng L."/>
            <person name="Zhang X."/>
            <person name="Yang F."/>
            <person name="Yu H."/>
            <person name="Zhan Y."/>
            <person name="Li D."/>
            <person name="Lin Z."/>
            <person name="Wang Y."/>
            <person name="Elmerich C."/>
            <person name="Lin M."/>
            <person name="Jin Q."/>
        </authorList>
    </citation>
    <scope>NUCLEOTIDE SEQUENCE [LARGE SCALE GENOMIC DNA]</scope>
    <source>
        <strain evidence="3 4">A1501</strain>
    </source>
</reference>
<dbReference type="SUPFAM" id="SSF56059">
    <property type="entry name" value="Glutathione synthetase ATP-binding domain-like"/>
    <property type="match status" value="1"/>
</dbReference>
<keyword evidence="4" id="KW-1185">Reference proteome</keyword>
<dbReference type="GO" id="GO:0046872">
    <property type="term" value="F:metal ion binding"/>
    <property type="evidence" value="ECO:0007669"/>
    <property type="project" value="InterPro"/>
</dbReference>
<dbReference type="KEGG" id="psa:PST_3160"/>
<dbReference type="AlphaFoldDB" id="A4VP97"/>
<sequence length="440" mass="47958">MLPFCFYAADCRNGWKGCSPDRRGSLRTGRGLPITALPPQVNANAHPDFRSQGVYVEQSMESPTKMMNAQKPQSSRRVVLTYPNRPREPQHEKVVHAALAERLAALLGLSYGGEYDPTRRYDAQPYLVPSGTVVGLREAQELGLNEEGDLFGGVVPQAFVETKAITHPLVRPDAVAPVGWSRDFSTQVKASVLAGYSAFSIEDARDAGRRLLNEGPVRIKPVRATGGRGQQRVDDSDSLDEALFALDEKELAQYGLVLEAHLDRVTTFSVGQVRVGGRLASYYGTQRLTQDNAGNEVYGGSDLVIVDGDFDALLALDLPETTRLAVRQAQVYDDAASSCYRQFFASRRNYDIAQGIDGRGQPRSGVLEQSWRIGGASSAEIAALEVFKLGTPARAVRASSLEFYGQQQNVPAGASVLYRDEDADVGFITKCVMVEEYGNA</sequence>
<name>A4VP97_STUS1</name>
<evidence type="ECO:0000256" key="1">
    <source>
        <dbReference type="PROSITE-ProRule" id="PRU00409"/>
    </source>
</evidence>
<evidence type="ECO:0000259" key="2">
    <source>
        <dbReference type="PROSITE" id="PS50975"/>
    </source>
</evidence>
<keyword evidence="1" id="KW-0067">ATP-binding</keyword>
<accession>A4VP97</accession>
<proteinExistence type="predicted"/>
<gene>
    <name evidence="3" type="ordered locus">PST_3160</name>
</gene>
<dbReference type="InterPro" id="IPR021519">
    <property type="entry name" value="DUF3182"/>
</dbReference>
<dbReference type="EMBL" id="CP000304">
    <property type="protein sequence ID" value="ABP80798.1"/>
    <property type="molecule type" value="Genomic_DNA"/>
</dbReference>
<dbReference type="HOGENOM" id="CLU_749799_0_0_6"/>
<evidence type="ECO:0000313" key="4">
    <source>
        <dbReference type="Proteomes" id="UP000000233"/>
    </source>
</evidence>
<feature type="domain" description="ATP-grasp" evidence="2">
    <location>
        <begin position="182"/>
        <end position="400"/>
    </location>
</feature>
<dbReference type="PROSITE" id="PS50975">
    <property type="entry name" value="ATP_GRASP"/>
    <property type="match status" value="1"/>
</dbReference>
<evidence type="ECO:0000313" key="3">
    <source>
        <dbReference type="EMBL" id="ABP80798.1"/>
    </source>
</evidence>
<dbReference type="eggNOG" id="ENOG502Z7TD">
    <property type="taxonomic scope" value="Bacteria"/>
</dbReference>